<dbReference type="GO" id="GO:0045719">
    <property type="term" value="P:negative regulation of glycogen biosynthetic process"/>
    <property type="evidence" value="ECO:0007669"/>
    <property type="project" value="TreeGrafter"/>
</dbReference>
<feature type="region of interest" description="Disordered" evidence="3">
    <location>
        <begin position="709"/>
        <end position="737"/>
    </location>
</feature>
<dbReference type="InterPro" id="IPR000719">
    <property type="entry name" value="Prot_kinase_dom"/>
</dbReference>
<dbReference type="Proteomes" id="UP000027135">
    <property type="component" value="Unassembled WGS sequence"/>
</dbReference>
<sequence length="1350" mass="149610">MAETSNRIPPLDVSVTPKFLWQSSVINKNSFSLDQNIENAERKKVVKCSTPSYPSPIDRIQCGKHKRAEALGWTGWRNSSFEGNQSFPRSSRLKLRRDEIYPDTPPPRMTMERIRGDGLNTCSFSSGRVRGSFSTSRFSDLGNMKPIQSSNDLGSNIRSLQGFNDSAWSFSSSFVSALGGASNSFPTAAMNPNKAVFTIDNKSSKILVVNGMACSLLGFTPEELCQMKLHQLLSGQHKTQLTALSEEQLDIREGNMVILSGKVMEMVTKDEKIVPVSLWLRKLETEGRCLAVAEPVERRVAQLVMDQTGCIISADSETSVIFQYEEDDLEEVDIAMLIPAIKLPGSEEPLNKDVKKQKATGRTRDGATFPLCLKINEQMSEDKSMDNATNVLYSVVIWVFANMSGLVVITEEGLIESCNHHFTHMMFGYPQSVLLGQRITTIIPNFCEDLEYLGDTTVTLHQFDLNKTDDDNDNSNYDSALENTEHDKSKNSRKETATVELDRSSKMVESLGVELLAKGECCCTNVTANNSLASVGEILDSVNRLNFGCIKDNTSSSLSLYCSDESVKQGSIFTIGTSSVGKQSSPSEHYESSNAKTLPPKSLNIVASNAVLDIENGSENGELTPIVSPQNDFVDYDDNFETASDGEDDDESSIEVIEDGEAEGDLPVNKLKSNKLESINLPLKSFSGHNLQDSTNRSDVVVEVLGIHDNSDASGSDKENKLETSEGYGKDRNSESGVKYYEQKETGSLGVIKFDDADELSAIPDSADFVDEDNLDHTGQVMLMSSTPAIGKRLARKGLSKDLDNKGEAGTLKKFVDGSYVGFGRHRDGSSLDIVYRVRGMALSCGRLVYCVWVSRDPEEMGEGGRYCGGNLTLTSSFNSTVDNSLGQAIRSCAQSNVILQQQSTQPGSVSVLSQCDDDHTCGDYGEHYTTLQQIGKGAFGYVKMAFRNEDGLLVITKFIQKHKVHQQSWVEDPTLGRKVPLEISLLTTLKHPNIVQVLDVFENVKFFQLVMEKHGAGMDLFEFIDRKPYLDETLNSYIFRQIVSAVDYLHSLQILHRDIKDENVIINERFHAKLIDFGSATFMSEGRLFSTFYGTVEYCSPEVLAGNKYEGPELEMWSLGVTLYVMTFGENPFFDVEEIMRAELHPPCKVSDELIELLHWMLAKDPQDRCKVQQLVGHHWVNLDVDMSSYCFQDVVSCHPQEAHPPVYYAEYRCDSANDSLSNHFPITESSSAMLSNNNGDSNPDDRTVGSSNSLGSLTTVENFETEEDLHGQHQGHVSLSAKVTPGKVTHCQEEEELVDCTNQPQVTADDNISVASAEATNSCMPANELLQEDMWDQDCYYDEQDSFS</sequence>
<dbReference type="eggNOG" id="KOG1152">
    <property type="taxonomic scope" value="Eukaryota"/>
</dbReference>
<dbReference type="GO" id="GO:0005829">
    <property type="term" value="C:cytosol"/>
    <property type="evidence" value="ECO:0007669"/>
    <property type="project" value="TreeGrafter"/>
</dbReference>
<protein>
    <submittedName>
        <fullName evidence="6">PAS domain-containing serine/threonine-protein kinase</fullName>
    </submittedName>
</protein>
<dbReference type="OMA" id="AFIDHHP"/>
<dbReference type="SMART" id="SM00091">
    <property type="entry name" value="PAS"/>
    <property type="match status" value="2"/>
</dbReference>
<dbReference type="FunCoup" id="A0A067RIC6">
    <property type="interactions" value="1547"/>
</dbReference>
<reference evidence="6 7" key="1">
    <citation type="journal article" date="2014" name="Nat. Commun.">
        <title>Molecular traces of alternative social organization in a termite genome.</title>
        <authorList>
            <person name="Terrapon N."/>
            <person name="Li C."/>
            <person name="Robertson H.M."/>
            <person name="Ji L."/>
            <person name="Meng X."/>
            <person name="Booth W."/>
            <person name="Chen Z."/>
            <person name="Childers C.P."/>
            <person name="Glastad K.M."/>
            <person name="Gokhale K."/>
            <person name="Gowin J."/>
            <person name="Gronenberg W."/>
            <person name="Hermansen R.A."/>
            <person name="Hu H."/>
            <person name="Hunt B.G."/>
            <person name="Huylmans A.K."/>
            <person name="Khalil S.M."/>
            <person name="Mitchell R.D."/>
            <person name="Munoz-Torres M.C."/>
            <person name="Mustard J.A."/>
            <person name="Pan H."/>
            <person name="Reese J.T."/>
            <person name="Scharf M.E."/>
            <person name="Sun F."/>
            <person name="Vogel H."/>
            <person name="Xiao J."/>
            <person name="Yang W."/>
            <person name="Yang Z."/>
            <person name="Yang Z."/>
            <person name="Zhou J."/>
            <person name="Zhu J."/>
            <person name="Brent C.S."/>
            <person name="Elsik C.G."/>
            <person name="Goodisman M.A."/>
            <person name="Liberles D.A."/>
            <person name="Roe R.M."/>
            <person name="Vargo E.L."/>
            <person name="Vilcinskas A."/>
            <person name="Wang J."/>
            <person name="Bornberg-Bauer E."/>
            <person name="Korb J."/>
            <person name="Zhang G."/>
            <person name="Liebig J."/>
        </authorList>
    </citation>
    <scope>NUCLEOTIDE SEQUENCE [LARGE SCALE GENOMIC DNA]</scope>
    <source>
        <tissue evidence="6">Whole organism</tissue>
    </source>
</reference>
<dbReference type="FunFam" id="3.30.200.20:FF:000314">
    <property type="entry name" value="Serine/threonine protein kinase"/>
    <property type="match status" value="1"/>
</dbReference>
<dbReference type="PROSITE" id="PS00108">
    <property type="entry name" value="PROTEIN_KINASE_ST"/>
    <property type="match status" value="1"/>
</dbReference>
<evidence type="ECO:0000259" key="4">
    <source>
        <dbReference type="PROSITE" id="PS50011"/>
    </source>
</evidence>
<dbReference type="SUPFAM" id="SSF55785">
    <property type="entry name" value="PYP-like sensor domain (PAS domain)"/>
    <property type="match status" value="1"/>
</dbReference>
<dbReference type="GO" id="GO:0005524">
    <property type="term" value="F:ATP binding"/>
    <property type="evidence" value="ECO:0007669"/>
    <property type="project" value="UniProtKB-KW"/>
</dbReference>
<feature type="compositionally biased region" description="Polar residues" evidence="3">
    <location>
        <begin position="1233"/>
        <end position="1243"/>
    </location>
</feature>
<dbReference type="SMART" id="SM00220">
    <property type="entry name" value="S_TKc"/>
    <property type="match status" value="1"/>
</dbReference>
<keyword evidence="1" id="KW-0547">Nucleotide-binding</keyword>
<dbReference type="Gene3D" id="3.30.200.20">
    <property type="entry name" value="Phosphorylase Kinase, domain 1"/>
    <property type="match status" value="1"/>
</dbReference>
<evidence type="ECO:0000256" key="2">
    <source>
        <dbReference type="ARBA" id="ARBA00022840"/>
    </source>
</evidence>
<dbReference type="PROSITE" id="PS50011">
    <property type="entry name" value="PROTEIN_KINASE_DOM"/>
    <property type="match status" value="1"/>
</dbReference>
<name>A0A067RIC6_ZOONE</name>
<keyword evidence="6" id="KW-0808">Transferase</keyword>
<keyword evidence="6" id="KW-0418">Kinase</keyword>
<proteinExistence type="predicted"/>
<dbReference type="InterPro" id="IPR008271">
    <property type="entry name" value="Ser/Thr_kinase_AS"/>
</dbReference>
<evidence type="ECO:0000313" key="7">
    <source>
        <dbReference type="Proteomes" id="UP000027135"/>
    </source>
</evidence>
<dbReference type="PROSITE" id="PS50112">
    <property type="entry name" value="PAS"/>
    <property type="match status" value="1"/>
</dbReference>
<feature type="region of interest" description="Disordered" evidence="3">
    <location>
        <begin position="1233"/>
        <end position="1257"/>
    </location>
</feature>
<dbReference type="Gene3D" id="3.30.450.20">
    <property type="entry name" value="PAS domain"/>
    <property type="match status" value="2"/>
</dbReference>
<evidence type="ECO:0000259" key="5">
    <source>
        <dbReference type="PROSITE" id="PS50112"/>
    </source>
</evidence>
<evidence type="ECO:0000313" key="6">
    <source>
        <dbReference type="EMBL" id="KDR23596.1"/>
    </source>
</evidence>
<accession>A0A067RIC6</accession>
<keyword evidence="7" id="KW-1185">Reference proteome</keyword>
<dbReference type="PANTHER" id="PTHR24346:SF51">
    <property type="entry name" value="PAS DOMAIN-CONTAINING SERINE_THREONINE-PROTEIN KINASE"/>
    <property type="match status" value="1"/>
</dbReference>
<dbReference type="GO" id="GO:0005634">
    <property type="term" value="C:nucleus"/>
    <property type="evidence" value="ECO:0007669"/>
    <property type="project" value="TreeGrafter"/>
</dbReference>
<evidence type="ECO:0000256" key="1">
    <source>
        <dbReference type="ARBA" id="ARBA00022741"/>
    </source>
</evidence>
<feature type="compositionally biased region" description="Basic and acidic residues" evidence="3">
    <location>
        <begin position="483"/>
        <end position="498"/>
    </location>
</feature>
<evidence type="ECO:0000256" key="3">
    <source>
        <dbReference type="SAM" id="MobiDB-lite"/>
    </source>
</evidence>
<dbReference type="InterPro" id="IPR011009">
    <property type="entry name" value="Kinase-like_dom_sf"/>
</dbReference>
<feature type="domain" description="PAS" evidence="5">
    <location>
        <begin position="196"/>
        <end position="224"/>
    </location>
</feature>
<dbReference type="FunFam" id="3.30.450.20:FF:000059">
    <property type="entry name" value="PAS domain containing serine/threonine kinase"/>
    <property type="match status" value="1"/>
</dbReference>
<dbReference type="Pfam" id="PF00069">
    <property type="entry name" value="Pkinase"/>
    <property type="match status" value="1"/>
</dbReference>
<dbReference type="GO" id="GO:0035556">
    <property type="term" value="P:intracellular signal transduction"/>
    <property type="evidence" value="ECO:0007669"/>
    <property type="project" value="TreeGrafter"/>
</dbReference>
<dbReference type="SUPFAM" id="SSF56112">
    <property type="entry name" value="Protein kinase-like (PK-like)"/>
    <property type="match status" value="1"/>
</dbReference>
<dbReference type="FunFam" id="1.10.510.10:FF:000351">
    <property type="entry name" value="PAS domain-containing serine/threonine-protein kinase"/>
    <property type="match status" value="1"/>
</dbReference>
<dbReference type="Gene3D" id="1.10.510.10">
    <property type="entry name" value="Transferase(Phosphotransferase) domain 1"/>
    <property type="match status" value="1"/>
</dbReference>
<dbReference type="Pfam" id="PF13426">
    <property type="entry name" value="PAS_9"/>
    <property type="match status" value="2"/>
</dbReference>
<feature type="domain" description="Protein kinase" evidence="4">
    <location>
        <begin position="929"/>
        <end position="1182"/>
    </location>
</feature>
<dbReference type="GO" id="GO:0004674">
    <property type="term" value="F:protein serine/threonine kinase activity"/>
    <property type="evidence" value="ECO:0007669"/>
    <property type="project" value="TreeGrafter"/>
</dbReference>
<dbReference type="STRING" id="136037.A0A067RIC6"/>
<dbReference type="InParanoid" id="A0A067RIC6"/>
<dbReference type="CDD" id="cd00130">
    <property type="entry name" value="PAS"/>
    <property type="match status" value="1"/>
</dbReference>
<dbReference type="PANTHER" id="PTHR24346">
    <property type="entry name" value="MAP/MICROTUBULE AFFINITY-REGULATING KINASE"/>
    <property type="match status" value="1"/>
</dbReference>
<feature type="compositionally biased region" description="Basic and acidic residues" evidence="3">
    <location>
        <begin position="709"/>
        <end position="734"/>
    </location>
</feature>
<gene>
    <name evidence="6" type="ORF">L798_12421</name>
</gene>
<dbReference type="EMBL" id="KK852458">
    <property type="protein sequence ID" value="KDR23596.1"/>
    <property type="molecule type" value="Genomic_DNA"/>
</dbReference>
<feature type="region of interest" description="Disordered" evidence="3">
    <location>
        <begin position="471"/>
        <end position="498"/>
    </location>
</feature>
<dbReference type="InterPro" id="IPR000014">
    <property type="entry name" value="PAS"/>
</dbReference>
<keyword evidence="2" id="KW-0067">ATP-binding</keyword>
<dbReference type="InterPro" id="IPR035965">
    <property type="entry name" value="PAS-like_dom_sf"/>
</dbReference>
<organism evidence="6 7">
    <name type="scientific">Zootermopsis nevadensis</name>
    <name type="common">Dampwood termite</name>
    <dbReference type="NCBI Taxonomy" id="136037"/>
    <lineage>
        <taxon>Eukaryota</taxon>
        <taxon>Metazoa</taxon>
        <taxon>Ecdysozoa</taxon>
        <taxon>Arthropoda</taxon>
        <taxon>Hexapoda</taxon>
        <taxon>Insecta</taxon>
        <taxon>Pterygota</taxon>
        <taxon>Neoptera</taxon>
        <taxon>Polyneoptera</taxon>
        <taxon>Dictyoptera</taxon>
        <taxon>Blattodea</taxon>
        <taxon>Blattoidea</taxon>
        <taxon>Termitoidae</taxon>
        <taxon>Termopsidae</taxon>
        <taxon>Zootermopsis</taxon>
    </lineage>
</organism>